<evidence type="ECO:0000313" key="3">
    <source>
        <dbReference type="Proteomes" id="UP001470230"/>
    </source>
</evidence>
<protein>
    <submittedName>
        <fullName evidence="2">Uncharacterized protein</fullName>
    </submittedName>
</protein>
<name>A0ABR2K515_9EUKA</name>
<evidence type="ECO:0000256" key="1">
    <source>
        <dbReference type="SAM" id="MobiDB-lite"/>
    </source>
</evidence>
<gene>
    <name evidence="2" type="ORF">M9Y10_041417</name>
</gene>
<evidence type="ECO:0000313" key="2">
    <source>
        <dbReference type="EMBL" id="KAK8885958.1"/>
    </source>
</evidence>
<accession>A0ABR2K515</accession>
<feature type="compositionally biased region" description="Basic and acidic residues" evidence="1">
    <location>
        <begin position="189"/>
        <end position="200"/>
    </location>
</feature>
<comment type="caution">
    <text evidence="2">The sequence shown here is derived from an EMBL/GenBank/DDBJ whole genome shotgun (WGS) entry which is preliminary data.</text>
</comment>
<dbReference type="EMBL" id="JAPFFF010000007">
    <property type="protein sequence ID" value="KAK8885958.1"/>
    <property type="molecule type" value="Genomic_DNA"/>
</dbReference>
<proteinExistence type="predicted"/>
<sequence>MQKEHEYLPSMPKATAQNKRKTHQFRRKITNVHEATERDKRIRMANPRETEAEFSKRVIMESDARRYAPPHDSVYHFFKTRDEITPSQKEKMNQSVDAYIVKLKKSKKVQKREYAPRELRTNEIPNDLHSPYTDFVAPKVSRRITRDFDERNFYQTEYKPLTPMKSDLFVYKAFRDYLDKNKERIPSMMHDEIEREEDRRRHLNKSGNPRRKVRYNSQQY</sequence>
<feature type="region of interest" description="Disordered" evidence="1">
    <location>
        <begin position="1"/>
        <end position="51"/>
    </location>
</feature>
<feature type="compositionally biased region" description="Basic and acidic residues" evidence="1">
    <location>
        <begin position="34"/>
        <end position="51"/>
    </location>
</feature>
<keyword evidence="3" id="KW-1185">Reference proteome</keyword>
<dbReference type="Proteomes" id="UP001470230">
    <property type="component" value="Unassembled WGS sequence"/>
</dbReference>
<organism evidence="2 3">
    <name type="scientific">Tritrichomonas musculus</name>
    <dbReference type="NCBI Taxonomy" id="1915356"/>
    <lineage>
        <taxon>Eukaryota</taxon>
        <taxon>Metamonada</taxon>
        <taxon>Parabasalia</taxon>
        <taxon>Tritrichomonadida</taxon>
        <taxon>Tritrichomonadidae</taxon>
        <taxon>Tritrichomonas</taxon>
    </lineage>
</organism>
<feature type="region of interest" description="Disordered" evidence="1">
    <location>
        <begin position="189"/>
        <end position="220"/>
    </location>
</feature>
<feature type="compositionally biased region" description="Basic residues" evidence="1">
    <location>
        <begin position="18"/>
        <end position="30"/>
    </location>
</feature>
<reference evidence="2 3" key="1">
    <citation type="submission" date="2024-04" db="EMBL/GenBank/DDBJ databases">
        <title>Tritrichomonas musculus Genome.</title>
        <authorList>
            <person name="Alves-Ferreira E."/>
            <person name="Grigg M."/>
            <person name="Lorenzi H."/>
            <person name="Galac M."/>
        </authorList>
    </citation>
    <scope>NUCLEOTIDE SEQUENCE [LARGE SCALE GENOMIC DNA]</scope>
    <source>
        <strain evidence="2 3">EAF2021</strain>
    </source>
</reference>
<feature type="compositionally biased region" description="Basic residues" evidence="1">
    <location>
        <begin position="201"/>
        <end position="214"/>
    </location>
</feature>